<feature type="chain" id="PRO_5041913301" evidence="9">
    <location>
        <begin position="20"/>
        <end position="613"/>
    </location>
</feature>
<evidence type="ECO:0000256" key="2">
    <source>
        <dbReference type="ARBA" id="ARBA00022475"/>
    </source>
</evidence>
<dbReference type="InterPro" id="IPR052192">
    <property type="entry name" value="Insect_Ionotropic_Sensory_Rcpt"/>
</dbReference>
<keyword evidence="6" id="KW-0675">Receptor</keyword>
<evidence type="ECO:0000256" key="8">
    <source>
        <dbReference type="SAM" id="Phobius"/>
    </source>
</evidence>
<accession>A0AAD9RIY9</accession>
<reference evidence="10" key="2">
    <citation type="journal article" date="2023" name="Commun. Biol.">
        <title>Intrasexual cuticular hydrocarbon dimorphism in a wasp sheds light on hydrocarbon biosynthesis genes in Hymenoptera.</title>
        <authorList>
            <person name="Moris V.C."/>
            <person name="Podsiadlowski L."/>
            <person name="Martin S."/>
            <person name="Oeyen J.P."/>
            <person name="Donath A."/>
            <person name="Petersen M."/>
            <person name="Wilbrandt J."/>
            <person name="Misof B."/>
            <person name="Liedtke D."/>
            <person name="Thamm M."/>
            <person name="Scheiner R."/>
            <person name="Schmitt T."/>
            <person name="Niehuis O."/>
        </authorList>
    </citation>
    <scope>NUCLEOTIDE SEQUENCE</scope>
    <source>
        <strain evidence="10">GBR_01_08_01A</strain>
    </source>
</reference>
<keyword evidence="3 8" id="KW-0812">Transmembrane</keyword>
<evidence type="ECO:0000313" key="11">
    <source>
        <dbReference type="Proteomes" id="UP001258017"/>
    </source>
</evidence>
<feature type="transmembrane region" description="Helical" evidence="8">
    <location>
        <begin position="373"/>
        <end position="393"/>
    </location>
</feature>
<dbReference type="SUPFAM" id="SSF53850">
    <property type="entry name" value="Periplasmic binding protein-like II"/>
    <property type="match status" value="1"/>
</dbReference>
<feature type="signal peptide" evidence="9">
    <location>
        <begin position="1"/>
        <end position="19"/>
    </location>
</feature>
<evidence type="ECO:0000256" key="4">
    <source>
        <dbReference type="ARBA" id="ARBA00022989"/>
    </source>
</evidence>
<keyword evidence="7" id="KW-0325">Glycoprotein</keyword>
<dbReference type="PANTHER" id="PTHR42643">
    <property type="entry name" value="IONOTROPIC RECEPTOR 20A-RELATED"/>
    <property type="match status" value="1"/>
</dbReference>
<evidence type="ECO:0000256" key="9">
    <source>
        <dbReference type="SAM" id="SignalP"/>
    </source>
</evidence>
<keyword evidence="9" id="KW-0732">Signal</keyword>
<dbReference type="AlphaFoldDB" id="A0AAD9RIY9"/>
<protein>
    <submittedName>
        <fullName evidence="10">Uncharacterized protein</fullName>
    </submittedName>
</protein>
<keyword evidence="5 8" id="KW-0472">Membrane</keyword>
<keyword evidence="2" id="KW-1003">Cell membrane</keyword>
<comment type="caution">
    <text evidence="10">The sequence shown here is derived from an EMBL/GenBank/DDBJ whole genome shotgun (WGS) entry which is preliminary data.</text>
</comment>
<dbReference type="GO" id="GO:0005886">
    <property type="term" value="C:plasma membrane"/>
    <property type="evidence" value="ECO:0007669"/>
    <property type="project" value="UniProtKB-SubCell"/>
</dbReference>
<evidence type="ECO:0000313" key="10">
    <source>
        <dbReference type="EMBL" id="KAK2580590.1"/>
    </source>
</evidence>
<evidence type="ECO:0000256" key="6">
    <source>
        <dbReference type="ARBA" id="ARBA00023170"/>
    </source>
</evidence>
<dbReference type="EMBL" id="JAIFRP010000050">
    <property type="protein sequence ID" value="KAK2580590.1"/>
    <property type="molecule type" value="Genomic_DNA"/>
</dbReference>
<name>A0AAD9RIY9_9HYME</name>
<dbReference type="PANTHER" id="PTHR42643:SF24">
    <property type="entry name" value="IONOTROPIC RECEPTOR 60A"/>
    <property type="match status" value="1"/>
</dbReference>
<gene>
    <name evidence="10" type="ORF">KPH14_007712</name>
</gene>
<reference evidence="10" key="1">
    <citation type="submission" date="2021-08" db="EMBL/GenBank/DDBJ databases">
        <authorList>
            <person name="Misof B."/>
            <person name="Oliver O."/>
            <person name="Podsiadlowski L."/>
            <person name="Donath A."/>
            <person name="Peters R."/>
            <person name="Mayer C."/>
            <person name="Rust J."/>
            <person name="Gunkel S."/>
            <person name="Lesny P."/>
            <person name="Martin S."/>
            <person name="Oeyen J.P."/>
            <person name="Petersen M."/>
            <person name="Panagiotis P."/>
            <person name="Wilbrandt J."/>
            <person name="Tanja T."/>
        </authorList>
    </citation>
    <scope>NUCLEOTIDE SEQUENCE</scope>
    <source>
        <strain evidence="10">GBR_01_08_01A</strain>
        <tissue evidence="10">Thorax + abdomen</tissue>
    </source>
</reference>
<keyword evidence="11" id="KW-1185">Reference proteome</keyword>
<evidence type="ECO:0000256" key="5">
    <source>
        <dbReference type="ARBA" id="ARBA00023136"/>
    </source>
</evidence>
<evidence type="ECO:0000256" key="1">
    <source>
        <dbReference type="ARBA" id="ARBA00004651"/>
    </source>
</evidence>
<feature type="transmembrane region" description="Helical" evidence="8">
    <location>
        <begin position="320"/>
        <end position="340"/>
    </location>
</feature>
<evidence type="ECO:0000256" key="3">
    <source>
        <dbReference type="ARBA" id="ARBA00022692"/>
    </source>
</evidence>
<sequence length="613" mass="71499">MSGFVQILLPVLFVSSVTAKEPYRWFALNQEIARYEKIAACVNSTARRLFDSGNRLAVICGKCGPLENEIARLLMKEKPVIMATKPLNFTNERTRSYVIVETKNATNLRKDFLGENRKFSRVFEYLIVLATKDEVVQNLSRDMWQFGYRYFAFLLFYDNDYGKIGLPGMDNNNEFALQVHKVCTTTNGKNSLTPFSGQFCLLEKCVLRYGGVTDETVNYWRNEDKLWVPGIGSKFIDEFGHLYNITIDASVSRQLNWSEATRLLNEDKVDIVTGWIPNNIEKYEGLRVLCWYRSRIMVFAARIRHRNVNEMLQLVMPFHYFVWICVACLLIFYLSLVYILKRFWDVGLISEYIRYSQICEIALAQGVNFPEKMGLRIVLGLWMVFSLYLNIIYDSTFTSSLAKIHDEILLTSLKELRNSNQLLGGPAIIGSYLNDTNDKIMNDLYERYQIMSSIDALEALFFKNAMIVVQLFTVDSLNWLNRANRTLRIYTLADPVLQFPLSFFTRKEHPYFRFFQLTVSRIRESGLWDKWYKSNLIDEDKRLTQETDEGILTMAHLRSVFELFLVCIAISFFIFVLELLYYYLLRIVRRLTRTSKVVSFASKKRDLPALDAA</sequence>
<dbReference type="Proteomes" id="UP001258017">
    <property type="component" value="Unassembled WGS sequence"/>
</dbReference>
<proteinExistence type="predicted"/>
<organism evidence="10 11">
    <name type="scientific">Odynerus spinipes</name>
    <dbReference type="NCBI Taxonomy" id="1348599"/>
    <lineage>
        <taxon>Eukaryota</taxon>
        <taxon>Metazoa</taxon>
        <taxon>Ecdysozoa</taxon>
        <taxon>Arthropoda</taxon>
        <taxon>Hexapoda</taxon>
        <taxon>Insecta</taxon>
        <taxon>Pterygota</taxon>
        <taxon>Neoptera</taxon>
        <taxon>Endopterygota</taxon>
        <taxon>Hymenoptera</taxon>
        <taxon>Apocrita</taxon>
        <taxon>Aculeata</taxon>
        <taxon>Vespoidea</taxon>
        <taxon>Vespidae</taxon>
        <taxon>Eumeninae</taxon>
        <taxon>Odynerus</taxon>
    </lineage>
</organism>
<keyword evidence="4 8" id="KW-1133">Transmembrane helix</keyword>
<comment type="subcellular location">
    <subcellularLocation>
        <location evidence="1">Cell membrane</location>
        <topology evidence="1">Multi-pass membrane protein</topology>
    </subcellularLocation>
</comment>
<feature type="transmembrane region" description="Helical" evidence="8">
    <location>
        <begin position="563"/>
        <end position="584"/>
    </location>
</feature>
<dbReference type="Gene3D" id="1.10.287.70">
    <property type="match status" value="1"/>
</dbReference>
<evidence type="ECO:0000256" key="7">
    <source>
        <dbReference type="ARBA" id="ARBA00023180"/>
    </source>
</evidence>